<proteinExistence type="predicted"/>
<accession>Q1Q1S5</accession>
<evidence type="ECO:0000313" key="2">
    <source>
        <dbReference type="EMBL" id="QII10983.1"/>
    </source>
</evidence>
<dbReference type="EMBL" id="CP049055">
    <property type="protein sequence ID" value="QII10983.1"/>
    <property type="molecule type" value="Genomic_DNA"/>
</dbReference>
<dbReference type="AlphaFoldDB" id="Q1Q1S5"/>
<dbReference type="Proteomes" id="UP000501926">
    <property type="component" value="Chromosome"/>
</dbReference>
<gene>
    <name evidence="2" type="ORF">KsCSTR_16040</name>
    <name evidence="1" type="ORF">kuste3201</name>
</gene>
<protein>
    <submittedName>
        <fullName evidence="1">Uncharacterized protein</fullName>
    </submittedName>
</protein>
<evidence type="ECO:0000313" key="3">
    <source>
        <dbReference type="Proteomes" id="UP000501926"/>
    </source>
</evidence>
<organism evidence="1">
    <name type="scientific">Kuenenia stuttgartiensis</name>
    <dbReference type="NCBI Taxonomy" id="174633"/>
    <lineage>
        <taxon>Bacteria</taxon>
        <taxon>Pseudomonadati</taxon>
        <taxon>Planctomycetota</taxon>
        <taxon>Candidatus Brocadiia</taxon>
        <taxon>Candidatus Brocadiales</taxon>
        <taxon>Candidatus Brocadiaceae</taxon>
        <taxon>Candidatus Kuenenia</taxon>
    </lineage>
</organism>
<reference evidence="2 3" key="3">
    <citation type="submission" date="2020-02" db="EMBL/GenBank/DDBJ databases">
        <title>Newly sequenced genome of strain CSTR1 showed variability in Candidatus Kuenenia stuttgartiensis genomes.</title>
        <authorList>
            <person name="Ding C."/>
            <person name="Adrian L."/>
        </authorList>
    </citation>
    <scope>NUCLEOTIDE SEQUENCE [LARGE SCALE GENOMIC DNA]</scope>
    <source>
        <strain evidence="2 3">CSTR1</strain>
    </source>
</reference>
<evidence type="ECO:0000313" key="1">
    <source>
        <dbReference type="EMBL" id="CAJ73960.1"/>
    </source>
</evidence>
<dbReference type="EMBL" id="CT573071">
    <property type="protein sequence ID" value="CAJ73960.1"/>
    <property type="molecule type" value="Genomic_DNA"/>
</dbReference>
<sequence length="81" mass="9446">MLPFFYVHILTKRCTIRDARPCVSTNLYLTVMSFEKTSIKNKKLMDSSTKNTGHKGHEEKLTKTMNNQFIYQYGLIISNLL</sequence>
<reference evidence="1" key="2">
    <citation type="submission" date="2006-01" db="EMBL/GenBank/DDBJ databases">
        <authorList>
            <person name="Genoscope"/>
        </authorList>
    </citation>
    <scope>NUCLEOTIDE SEQUENCE</scope>
</reference>
<reference evidence="1" key="1">
    <citation type="journal article" date="2006" name="Nature">
        <title>Deciphering the evolution and metabolism of an anammox bacterium from a community genome.</title>
        <authorList>
            <person name="Strous M."/>
            <person name="Pelletier E."/>
            <person name="Mangenot S."/>
            <person name="Rattei T."/>
            <person name="Lehner A."/>
            <person name="Taylor M.W."/>
            <person name="Horn M."/>
            <person name="Daims H."/>
            <person name="Bartol-Mavel D."/>
            <person name="Wincker P."/>
            <person name="Barbe V."/>
            <person name="Fonknechten N."/>
            <person name="Vallenet D."/>
            <person name="Segurens B."/>
            <person name="Schenowitz-Truong C."/>
            <person name="Medigue C."/>
            <person name="Collingro A."/>
            <person name="Snel B."/>
            <person name="Dutilh B.E."/>
            <person name="OpDenCamp H.J.M."/>
            <person name="vanDerDrift C."/>
            <person name="Cirpus I."/>
            <person name="vanDePas-Schoonen K.T."/>
            <person name="Harhangi H.R."/>
            <person name="vanNiftrik L."/>
            <person name="Schmid M."/>
            <person name="Keltjens J."/>
            <person name="vanDeVossenberg J."/>
            <person name="Kartal B."/>
            <person name="Meier H."/>
            <person name="Frishman D."/>
            <person name="Huynen M.A."/>
            <person name="Mewes H."/>
            <person name="Weissenbach J."/>
            <person name="Jetten M.S.M."/>
            <person name="Wagner M."/>
            <person name="LePaslier D."/>
        </authorList>
    </citation>
    <scope>NUCLEOTIDE SEQUENCE</scope>
</reference>
<name>Q1Q1S5_KUEST</name>